<name>A0A9W7E4Q4_9STRA</name>
<dbReference type="EMBL" id="BRXZ01002696">
    <property type="protein sequence ID" value="GMH68119.1"/>
    <property type="molecule type" value="Genomic_DNA"/>
</dbReference>
<evidence type="ECO:0000256" key="1">
    <source>
        <dbReference type="SAM" id="MobiDB-lite"/>
    </source>
</evidence>
<dbReference type="Gene3D" id="3.50.7.10">
    <property type="entry name" value="GroEL"/>
    <property type="match status" value="1"/>
</dbReference>
<dbReference type="Proteomes" id="UP001165082">
    <property type="component" value="Unassembled WGS sequence"/>
</dbReference>
<protein>
    <submittedName>
        <fullName evidence="2">Uncharacterized protein</fullName>
    </submittedName>
</protein>
<reference evidence="2" key="1">
    <citation type="submission" date="2022-07" db="EMBL/GenBank/DDBJ databases">
        <title>Genome analysis of Parmales, a sister group of diatoms, reveals the evolutionary specialization of diatoms from phago-mixotrophs to photoautotrophs.</title>
        <authorList>
            <person name="Ban H."/>
            <person name="Sato S."/>
            <person name="Yoshikawa S."/>
            <person name="Kazumasa Y."/>
            <person name="Nakamura Y."/>
            <person name="Ichinomiya M."/>
            <person name="Saitoh K."/>
            <person name="Sato N."/>
            <person name="Blanc-Mathieu R."/>
            <person name="Endo H."/>
            <person name="Kuwata A."/>
            <person name="Ogata H."/>
        </authorList>
    </citation>
    <scope>NUCLEOTIDE SEQUENCE</scope>
</reference>
<keyword evidence="3" id="KW-1185">Reference proteome</keyword>
<dbReference type="AlphaFoldDB" id="A0A9W7E4Q4"/>
<evidence type="ECO:0000313" key="3">
    <source>
        <dbReference type="Proteomes" id="UP001165082"/>
    </source>
</evidence>
<dbReference type="InterPro" id="IPR027409">
    <property type="entry name" value="GroEL-like_apical_dom_sf"/>
</dbReference>
<comment type="caution">
    <text evidence="2">The sequence shown here is derived from an EMBL/GenBank/DDBJ whole genome shotgun (WGS) entry which is preliminary data.</text>
</comment>
<evidence type="ECO:0000313" key="2">
    <source>
        <dbReference type="EMBL" id="GMH68119.1"/>
    </source>
</evidence>
<dbReference type="OrthoDB" id="10052040at2759"/>
<proteinExistence type="predicted"/>
<accession>A0A9W7E4Q4</accession>
<sequence>MTSNSFDQGEGLLCLWRGNMESLTLACRRSQINSLEDLTADMLRYPGKVSEITVGDDQFTFAMEGARTRDALGARRNAAAPGARRSAASGFGLGGSDVEVGHSGVEEAM</sequence>
<organism evidence="2 3">
    <name type="scientific">Triparma retinervis</name>
    <dbReference type="NCBI Taxonomy" id="2557542"/>
    <lineage>
        <taxon>Eukaryota</taxon>
        <taxon>Sar</taxon>
        <taxon>Stramenopiles</taxon>
        <taxon>Ochrophyta</taxon>
        <taxon>Bolidophyceae</taxon>
        <taxon>Parmales</taxon>
        <taxon>Triparmaceae</taxon>
        <taxon>Triparma</taxon>
    </lineage>
</organism>
<feature type="compositionally biased region" description="Low complexity" evidence="1">
    <location>
        <begin position="75"/>
        <end position="90"/>
    </location>
</feature>
<gene>
    <name evidence="2" type="ORF">TrRE_jg3203</name>
</gene>
<feature type="region of interest" description="Disordered" evidence="1">
    <location>
        <begin position="75"/>
        <end position="97"/>
    </location>
</feature>